<dbReference type="SUPFAM" id="SSF53822">
    <property type="entry name" value="Periplasmic binding protein-like I"/>
    <property type="match status" value="1"/>
</dbReference>
<dbReference type="InterPro" id="IPR001828">
    <property type="entry name" value="ANF_lig-bd_rcpt"/>
</dbReference>
<dbReference type="InterPro" id="IPR017979">
    <property type="entry name" value="GPCR_3_CS"/>
</dbReference>
<feature type="transmembrane region" description="Helical" evidence="11">
    <location>
        <begin position="834"/>
        <end position="853"/>
    </location>
</feature>
<feature type="transmembrane region" description="Helical" evidence="11">
    <location>
        <begin position="946"/>
        <end position="969"/>
    </location>
</feature>
<dbReference type="PANTHER" id="PTHR24061:SF588">
    <property type="entry name" value="VOMERONASAL TYPE-2 RECEPTOR 26"/>
    <property type="match status" value="1"/>
</dbReference>
<sequence length="986" mass="112130">MAAASCLGYLVVTPQTALHQGSGCWKAYSTLPGVRPLPLYYKNILTFRFAIEEINRNVNILPNITLGFHIYDSCSDGPKAVKSILQILSGPGKTVPNYHCRGHGQIAGFIGDHNSVTTLPMAQILGVYRYTQISYGATTDVLNDRYLYPTFFRTLQSDSTSYSVLLKLLKHFGWTWVGILASDDDSGEKETLILTKHMTSNGICVAFTIKISFVKIHNMDKVLESHRNIVKTSTANIIVICGTFSPYVAQFFRETSDIFTDRTLILNPTFAVNYFLLEFNPETFNGSLAVIYCPIPMPDMKRYFESFHPLNHPEDFLLKHIWMFHFRCDVGDQSWHFFEDLYKISLNNCTGKERLTDFTYFSPNGLSPRVYRAVHGMSQAIHQMHYPRFHGKVLMVRERTLERFMIWKKVPSVSAYHGYLNRFSWEPAGADEMIRLLIRSNMEYTCIARYSLKQSSSMLVHKEDPDTVWAADQMLNSKNAIKMLPVFSNSQARLVNCRANTVSRYTRKGNEHSMRKSTQRLYTCRKEGDELLRWEIPSMTDKFQYLPKRLKGWEMVSSHGDRRARMSAASTGELQFIEGTMNAKILGRRAKLKVYVCINNNVICVYLFNKSSWTLALVNKTPSTKDTTFYCFYFIYEDISESALPRSQCSKNCLPGSRKIPKPGIHSCCYDCVQCSEGEISNITDSENCMKCSDNEFPNEGKVRCVPKKVEFLSYRNDVLSLVLSSVSSLFLLMTAIILGIFIFYQNTPIVKANNKTLSFILLVSIMLSFLCVFLFLGRPVDITCMLRQTSFGVIFSIAVSSVLAKTIMVCAAFRATKPDSVWRKWTGVKLSNVIFLFCSCIQVVVNISWLAISPPFQELDTQSYKGKIIIQCNEGSVIAFYLELGYMGILAAISFVLAFMVRTLPDSFNEAKYITFSMLVFCSVWIAMIPAYLSTKGKYMVAVEIFAILTSSAGLLGCIFLPKCYIILCRPGMNTKSYLFENRKR</sequence>
<dbReference type="InterPro" id="IPR028082">
    <property type="entry name" value="Peripla_BP_I"/>
</dbReference>
<dbReference type="Gene3D" id="2.10.50.30">
    <property type="entry name" value="GPCR, family 3, nine cysteines domain"/>
    <property type="match status" value="1"/>
</dbReference>
<keyword evidence="6" id="KW-0297">G-protein coupled receptor</keyword>
<keyword evidence="5 11" id="KW-1133">Transmembrane helix</keyword>
<dbReference type="GO" id="GO:0004930">
    <property type="term" value="F:G protein-coupled receptor activity"/>
    <property type="evidence" value="ECO:0007669"/>
    <property type="project" value="UniProtKB-KW"/>
</dbReference>
<organism evidence="13 14">
    <name type="scientific">Pelobates cultripes</name>
    <name type="common">Western spadefoot toad</name>
    <dbReference type="NCBI Taxonomy" id="61616"/>
    <lineage>
        <taxon>Eukaryota</taxon>
        <taxon>Metazoa</taxon>
        <taxon>Chordata</taxon>
        <taxon>Craniata</taxon>
        <taxon>Vertebrata</taxon>
        <taxon>Euteleostomi</taxon>
        <taxon>Amphibia</taxon>
        <taxon>Batrachia</taxon>
        <taxon>Anura</taxon>
        <taxon>Pelobatoidea</taxon>
        <taxon>Pelobatidae</taxon>
        <taxon>Pelobates</taxon>
    </lineage>
</organism>
<keyword evidence="9" id="KW-0325">Glycoprotein</keyword>
<evidence type="ECO:0000256" key="8">
    <source>
        <dbReference type="ARBA" id="ARBA00023170"/>
    </source>
</evidence>
<name>A0AAD1SD06_PELCU</name>
<dbReference type="Pfam" id="PF01094">
    <property type="entry name" value="ANF_receptor"/>
    <property type="match status" value="1"/>
</dbReference>
<evidence type="ECO:0000256" key="6">
    <source>
        <dbReference type="ARBA" id="ARBA00023040"/>
    </source>
</evidence>
<dbReference type="InterPro" id="IPR000337">
    <property type="entry name" value="GPCR_3"/>
</dbReference>
<dbReference type="CDD" id="cd15283">
    <property type="entry name" value="7tmC_V2R_pheromone"/>
    <property type="match status" value="1"/>
</dbReference>
<feature type="transmembrane region" description="Helical" evidence="11">
    <location>
        <begin position="885"/>
        <end position="902"/>
    </location>
</feature>
<dbReference type="FunFam" id="3.40.50.2300:FF:000728">
    <property type="entry name" value="Uncharacterized protein"/>
    <property type="match status" value="1"/>
</dbReference>
<evidence type="ECO:0000256" key="4">
    <source>
        <dbReference type="ARBA" id="ARBA00022729"/>
    </source>
</evidence>
<dbReference type="Pfam" id="PF07562">
    <property type="entry name" value="NCD3G"/>
    <property type="match status" value="1"/>
</dbReference>
<keyword evidence="7 11" id="KW-0472">Membrane</keyword>
<dbReference type="PRINTS" id="PR00248">
    <property type="entry name" value="GPCRMGR"/>
</dbReference>
<accession>A0AAD1SD06</accession>
<dbReference type="PROSITE" id="PS50259">
    <property type="entry name" value="G_PROTEIN_RECEP_F3_4"/>
    <property type="match status" value="1"/>
</dbReference>
<feature type="transmembrane region" description="Helical" evidence="11">
    <location>
        <begin position="914"/>
        <end position="934"/>
    </location>
</feature>
<evidence type="ECO:0000259" key="12">
    <source>
        <dbReference type="PROSITE" id="PS50259"/>
    </source>
</evidence>
<keyword evidence="2" id="KW-1003">Cell membrane</keyword>
<dbReference type="InterPro" id="IPR011500">
    <property type="entry name" value="GPCR_3_9-Cys_dom"/>
</dbReference>
<dbReference type="InterPro" id="IPR017978">
    <property type="entry name" value="GPCR_3_C"/>
</dbReference>
<evidence type="ECO:0000313" key="14">
    <source>
        <dbReference type="Proteomes" id="UP001295444"/>
    </source>
</evidence>
<keyword evidence="8 13" id="KW-0675">Receptor</keyword>
<dbReference type="Pfam" id="PF00003">
    <property type="entry name" value="7tm_3"/>
    <property type="match status" value="1"/>
</dbReference>
<keyword evidence="4" id="KW-0732">Signal</keyword>
<gene>
    <name evidence="13" type="ORF">PECUL_23A020564</name>
</gene>
<dbReference type="PANTHER" id="PTHR24061">
    <property type="entry name" value="CALCIUM-SENSING RECEPTOR-RELATED"/>
    <property type="match status" value="1"/>
</dbReference>
<evidence type="ECO:0000313" key="13">
    <source>
        <dbReference type="EMBL" id="CAH2299119.1"/>
    </source>
</evidence>
<keyword evidence="14" id="KW-1185">Reference proteome</keyword>
<keyword evidence="3 11" id="KW-0812">Transmembrane</keyword>
<dbReference type="FunFam" id="2.10.50.30:FF:000003">
    <property type="entry name" value="Vomeronasal 2, receptor 120"/>
    <property type="match status" value="1"/>
</dbReference>
<evidence type="ECO:0000256" key="11">
    <source>
        <dbReference type="SAM" id="Phobius"/>
    </source>
</evidence>
<dbReference type="AlphaFoldDB" id="A0AAD1SD06"/>
<feature type="transmembrane region" description="Helical" evidence="11">
    <location>
        <begin position="790"/>
        <end position="814"/>
    </location>
</feature>
<evidence type="ECO:0000256" key="5">
    <source>
        <dbReference type="ARBA" id="ARBA00022989"/>
    </source>
</evidence>
<dbReference type="EMBL" id="OW240917">
    <property type="protein sequence ID" value="CAH2299119.1"/>
    <property type="molecule type" value="Genomic_DNA"/>
</dbReference>
<evidence type="ECO:0000256" key="10">
    <source>
        <dbReference type="ARBA" id="ARBA00023224"/>
    </source>
</evidence>
<dbReference type="InterPro" id="IPR038550">
    <property type="entry name" value="GPCR_3_9-Cys_sf"/>
</dbReference>
<evidence type="ECO:0000256" key="9">
    <source>
        <dbReference type="ARBA" id="ARBA00023180"/>
    </source>
</evidence>
<proteinExistence type="predicted"/>
<dbReference type="PROSITE" id="PS00981">
    <property type="entry name" value="G_PROTEIN_RECEP_F3_3"/>
    <property type="match status" value="1"/>
</dbReference>
<evidence type="ECO:0000256" key="7">
    <source>
        <dbReference type="ARBA" id="ARBA00023136"/>
    </source>
</evidence>
<dbReference type="GO" id="GO:0005886">
    <property type="term" value="C:plasma membrane"/>
    <property type="evidence" value="ECO:0007669"/>
    <property type="project" value="UniProtKB-SubCell"/>
</dbReference>
<reference evidence="13" key="1">
    <citation type="submission" date="2022-03" db="EMBL/GenBank/DDBJ databases">
        <authorList>
            <person name="Alioto T."/>
            <person name="Alioto T."/>
            <person name="Gomez Garrido J."/>
        </authorList>
    </citation>
    <scope>NUCLEOTIDE SEQUENCE</scope>
</reference>
<keyword evidence="10" id="KW-0807">Transducer</keyword>
<protein>
    <submittedName>
        <fullName evidence="13">Vomeronasal type-2 receptor 26-like</fullName>
    </submittedName>
</protein>
<evidence type="ECO:0000256" key="2">
    <source>
        <dbReference type="ARBA" id="ARBA00022475"/>
    </source>
</evidence>
<dbReference type="Proteomes" id="UP001295444">
    <property type="component" value="Chromosome 06"/>
</dbReference>
<evidence type="ECO:0000256" key="1">
    <source>
        <dbReference type="ARBA" id="ARBA00004651"/>
    </source>
</evidence>
<feature type="transmembrane region" description="Helical" evidence="11">
    <location>
        <begin position="719"/>
        <end position="745"/>
    </location>
</feature>
<evidence type="ECO:0000256" key="3">
    <source>
        <dbReference type="ARBA" id="ARBA00022692"/>
    </source>
</evidence>
<feature type="transmembrane region" description="Helical" evidence="11">
    <location>
        <begin position="757"/>
        <end position="778"/>
    </location>
</feature>
<comment type="subcellular location">
    <subcellularLocation>
        <location evidence="1">Cell membrane</location>
        <topology evidence="1">Multi-pass membrane protein</topology>
    </subcellularLocation>
</comment>
<feature type="domain" description="G-protein coupled receptors family 3 profile" evidence="12">
    <location>
        <begin position="720"/>
        <end position="984"/>
    </location>
</feature>
<dbReference type="Gene3D" id="3.40.50.2300">
    <property type="match status" value="2"/>
</dbReference>
<dbReference type="InterPro" id="IPR000068">
    <property type="entry name" value="GPCR_3_Ca_sens_rcpt-rel"/>
</dbReference>